<dbReference type="OrthoDB" id="514689at2759"/>
<feature type="compositionally biased region" description="Basic and acidic residues" evidence="1">
    <location>
        <begin position="60"/>
        <end position="70"/>
    </location>
</feature>
<keyword evidence="3" id="KW-1185">Reference proteome</keyword>
<accession>A0A250WRS2</accession>
<name>A0A250WRS2_9CHLO</name>
<feature type="compositionally biased region" description="Acidic residues" evidence="1">
    <location>
        <begin position="161"/>
        <end position="171"/>
    </location>
</feature>
<reference evidence="2 3" key="1">
    <citation type="submission" date="2017-08" db="EMBL/GenBank/DDBJ databases">
        <title>Acidophilic green algal genome provides insights into adaptation to an acidic environment.</title>
        <authorList>
            <person name="Hirooka S."/>
            <person name="Hirose Y."/>
            <person name="Kanesaki Y."/>
            <person name="Higuchi S."/>
            <person name="Fujiwara T."/>
            <person name="Onuma R."/>
            <person name="Era A."/>
            <person name="Ohbayashi R."/>
            <person name="Uzuka A."/>
            <person name="Nozaki H."/>
            <person name="Yoshikawa H."/>
            <person name="Miyagishima S.Y."/>
        </authorList>
    </citation>
    <scope>NUCLEOTIDE SEQUENCE [LARGE SCALE GENOMIC DNA]</scope>
    <source>
        <strain evidence="2 3">NIES-2499</strain>
    </source>
</reference>
<evidence type="ECO:0000313" key="2">
    <source>
        <dbReference type="EMBL" id="GAX73399.1"/>
    </source>
</evidence>
<comment type="caution">
    <text evidence="2">The sequence shown here is derived from an EMBL/GenBank/DDBJ whole genome shotgun (WGS) entry which is preliminary data.</text>
</comment>
<protein>
    <recommendedName>
        <fullName evidence="4">CBF1-interacting co-repressor CIR N-terminal domain-containing protein</fullName>
    </recommendedName>
</protein>
<sequence length="192" mass="21971">MGKNQAHQARKSSFAASAGDGDDGSKDFSDGLKDVSFHTAEWHAARISALQVERPTYDQWLKKRKEEEGKLSAIADEEEKKMREYRAQLDAERTERLRRGTNHAAEKKEKKEKKSKKKKNKEKSKKRKKEDDKKKKKSSSKKRHRKHDSSSSSSDSSSGESSDEDSSSEEDERSKKKKRSPSPIRLSEFLKG</sequence>
<organism evidence="2 3">
    <name type="scientific">Chlamydomonas eustigma</name>
    <dbReference type="NCBI Taxonomy" id="1157962"/>
    <lineage>
        <taxon>Eukaryota</taxon>
        <taxon>Viridiplantae</taxon>
        <taxon>Chlorophyta</taxon>
        <taxon>core chlorophytes</taxon>
        <taxon>Chlorophyceae</taxon>
        <taxon>CS clade</taxon>
        <taxon>Chlamydomonadales</taxon>
        <taxon>Chlamydomonadaceae</taxon>
        <taxon>Chlamydomonas</taxon>
    </lineage>
</organism>
<dbReference type="PANTHER" id="PTHR36021:SF1">
    <property type="entry name" value="COREPRESSOR"/>
    <property type="match status" value="1"/>
</dbReference>
<dbReference type="STRING" id="1157962.A0A250WRS2"/>
<feature type="region of interest" description="Disordered" evidence="1">
    <location>
        <begin position="49"/>
        <end position="192"/>
    </location>
</feature>
<feature type="compositionally biased region" description="Basic and acidic residues" evidence="1">
    <location>
        <begin position="78"/>
        <end position="109"/>
    </location>
</feature>
<feature type="compositionally biased region" description="Basic residues" evidence="1">
    <location>
        <begin position="110"/>
        <end position="147"/>
    </location>
</feature>
<proteinExistence type="predicted"/>
<dbReference type="AlphaFoldDB" id="A0A250WRS2"/>
<feature type="region of interest" description="Disordered" evidence="1">
    <location>
        <begin position="1"/>
        <end position="32"/>
    </location>
</feature>
<evidence type="ECO:0008006" key="4">
    <source>
        <dbReference type="Google" id="ProtNLM"/>
    </source>
</evidence>
<feature type="compositionally biased region" description="Basic and acidic residues" evidence="1">
    <location>
        <begin position="23"/>
        <end position="32"/>
    </location>
</feature>
<dbReference type="EMBL" id="BEGY01000003">
    <property type="protein sequence ID" value="GAX73399.1"/>
    <property type="molecule type" value="Genomic_DNA"/>
</dbReference>
<dbReference type="Proteomes" id="UP000232323">
    <property type="component" value="Unassembled WGS sequence"/>
</dbReference>
<dbReference type="PANTHER" id="PTHR36021">
    <property type="entry name" value="COREPRESSOR"/>
    <property type="match status" value="1"/>
</dbReference>
<gene>
    <name evidence="2" type="ORF">CEUSTIGMA_g852.t1</name>
</gene>
<evidence type="ECO:0000256" key="1">
    <source>
        <dbReference type="SAM" id="MobiDB-lite"/>
    </source>
</evidence>
<evidence type="ECO:0000313" key="3">
    <source>
        <dbReference type="Proteomes" id="UP000232323"/>
    </source>
</evidence>
<feature type="compositionally biased region" description="Low complexity" evidence="1">
    <location>
        <begin position="150"/>
        <end position="160"/>
    </location>
</feature>